<dbReference type="EMBL" id="JAFNJU010000002">
    <property type="protein sequence ID" value="MBO1264072.1"/>
    <property type="molecule type" value="Genomic_DNA"/>
</dbReference>
<feature type="transmembrane region" description="Helical" evidence="7">
    <location>
        <begin position="240"/>
        <end position="261"/>
    </location>
</feature>
<dbReference type="PIRSF" id="PIRSF006066">
    <property type="entry name" value="HI0050"/>
    <property type="match status" value="1"/>
</dbReference>
<evidence type="ECO:0000256" key="1">
    <source>
        <dbReference type="ARBA" id="ARBA00004429"/>
    </source>
</evidence>
<comment type="caution">
    <text evidence="9">The sequence shown here is derived from an EMBL/GenBank/DDBJ whole genome shotgun (WGS) entry which is preliminary data.</text>
</comment>
<feature type="transmembrane region" description="Helical" evidence="7">
    <location>
        <begin position="215"/>
        <end position="234"/>
    </location>
</feature>
<gene>
    <name evidence="9" type="ORF">J3A84_03310</name>
</gene>
<accession>A0A939KF44</accession>
<feature type="transmembrane region" description="Helical" evidence="7">
    <location>
        <begin position="273"/>
        <end position="299"/>
    </location>
</feature>
<dbReference type="PANTHER" id="PTHR33362">
    <property type="entry name" value="SIALIC ACID TRAP TRANSPORTER PERMEASE PROTEIN SIAT-RELATED"/>
    <property type="match status" value="1"/>
</dbReference>
<dbReference type="Pfam" id="PF06808">
    <property type="entry name" value="DctM"/>
    <property type="match status" value="1"/>
</dbReference>
<comment type="subcellular location">
    <subcellularLocation>
        <location evidence="1">Cell inner membrane</location>
        <topology evidence="1">Multi-pass membrane protein</topology>
    </subcellularLocation>
</comment>
<organism evidence="9 10">
    <name type="scientific">Proteiniclasticum aestuarii</name>
    <dbReference type="NCBI Taxonomy" id="2817862"/>
    <lineage>
        <taxon>Bacteria</taxon>
        <taxon>Bacillati</taxon>
        <taxon>Bacillota</taxon>
        <taxon>Clostridia</taxon>
        <taxon>Eubacteriales</taxon>
        <taxon>Clostridiaceae</taxon>
        <taxon>Proteiniclasticum</taxon>
    </lineage>
</organism>
<evidence type="ECO:0000256" key="5">
    <source>
        <dbReference type="ARBA" id="ARBA00022989"/>
    </source>
</evidence>
<name>A0A939KF44_9CLOT</name>
<feature type="domain" description="TRAP C4-dicarboxylate transport system permease DctM subunit" evidence="8">
    <location>
        <begin position="12"/>
        <end position="422"/>
    </location>
</feature>
<dbReference type="GO" id="GO:0005886">
    <property type="term" value="C:plasma membrane"/>
    <property type="evidence" value="ECO:0007669"/>
    <property type="project" value="UniProtKB-SubCell"/>
</dbReference>
<keyword evidence="2" id="KW-1003">Cell membrane</keyword>
<feature type="transmembrane region" description="Helical" evidence="7">
    <location>
        <begin position="6"/>
        <end position="21"/>
    </location>
</feature>
<feature type="transmembrane region" description="Helical" evidence="7">
    <location>
        <begin position="341"/>
        <end position="358"/>
    </location>
</feature>
<evidence type="ECO:0000313" key="9">
    <source>
        <dbReference type="EMBL" id="MBO1264072.1"/>
    </source>
</evidence>
<dbReference type="PANTHER" id="PTHR33362:SF2">
    <property type="entry name" value="TRAP TRANSPORTER LARGE PERMEASE PROTEIN"/>
    <property type="match status" value="1"/>
</dbReference>
<evidence type="ECO:0000256" key="2">
    <source>
        <dbReference type="ARBA" id="ARBA00022475"/>
    </source>
</evidence>
<keyword evidence="3" id="KW-0997">Cell inner membrane</keyword>
<feature type="transmembrane region" description="Helical" evidence="7">
    <location>
        <begin position="161"/>
        <end position="194"/>
    </location>
</feature>
<keyword evidence="5 7" id="KW-1133">Transmembrane helix</keyword>
<protein>
    <submittedName>
        <fullName evidence="9">TRAP transporter large permease</fullName>
    </submittedName>
</protein>
<feature type="transmembrane region" description="Helical" evidence="7">
    <location>
        <begin position="364"/>
        <end position="386"/>
    </location>
</feature>
<dbReference type="InterPro" id="IPR004681">
    <property type="entry name" value="TRAP_DctM"/>
</dbReference>
<keyword evidence="10" id="KW-1185">Reference proteome</keyword>
<reference evidence="9" key="1">
    <citation type="submission" date="2021-03" db="EMBL/GenBank/DDBJ databases">
        <title>Proteiniclasticum marinus sp. nov., isolated from tidal flat sediment.</title>
        <authorList>
            <person name="Namirimu T."/>
            <person name="Yang J.-A."/>
            <person name="Yang S.-H."/>
            <person name="Kim Y.-J."/>
            <person name="Kwon K.K."/>
        </authorList>
    </citation>
    <scope>NUCLEOTIDE SEQUENCE</scope>
    <source>
        <strain evidence="9">SCR006</strain>
    </source>
</reference>
<dbReference type="GO" id="GO:0022857">
    <property type="term" value="F:transmembrane transporter activity"/>
    <property type="evidence" value="ECO:0007669"/>
    <property type="project" value="TreeGrafter"/>
</dbReference>
<feature type="transmembrane region" description="Helical" evidence="7">
    <location>
        <begin position="28"/>
        <end position="48"/>
    </location>
</feature>
<evidence type="ECO:0000259" key="8">
    <source>
        <dbReference type="Pfam" id="PF06808"/>
    </source>
</evidence>
<feature type="transmembrane region" description="Helical" evidence="7">
    <location>
        <begin position="85"/>
        <end position="108"/>
    </location>
</feature>
<proteinExistence type="predicted"/>
<feature type="transmembrane region" description="Helical" evidence="7">
    <location>
        <begin position="54"/>
        <end position="73"/>
    </location>
</feature>
<keyword evidence="6 7" id="KW-0472">Membrane</keyword>
<evidence type="ECO:0000256" key="6">
    <source>
        <dbReference type="ARBA" id="ARBA00023136"/>
    </source>
</evidence>
<sequence length="432" mass="47020">MERNTIGILMLLGIFLFLLFMKMEIMFAILTASVCTMLYLELPLTLVVTRGLTILRSYGMLAIPLFIIAGEVLSDGSLSDKIIEFVESLVGWIRGGMALVNVAASTFFGGISGSPLADISSLGTVLIPMMKKQGYDEEFATNITITSAQQGLLIPPSHNMIIYAMAAGGVASVSKLFLAGIVPGLLLALVLMIYSFYQAVKKGYPKGEPFNFVRLIKTFFTSFWGLMTLVIIIVGSTTGVFTATESAAIAILWALFVTTFIYRDMTPKRLWDLLGRCIVTVSRILIVMSISASFGFVIAYLRVPETLSNMIYGVTDNPIVIMLIINLILILLGMIMDMGSILIISTPIFLPIAMGIGVDPVHFGIIMIFNLALGMMTPPVGGALMMGHLISGVKMERLYVTLIPFFIIMGITLLIITFVPSITMTLPNLLSQ</sequence>
<dbReference type="AlphaFoldDB" id="A0A939KF44"/>
<feature type="transmembrane region" description="Helical" evidence="7">
    <location>
        <begin position="319"/>
        <end position="336"/>
    </location>
</feature>
<evidence type="ECO:0000256" key="7">
    <source>
        <dbReference type="SAM" id="Phobius"/>
    </source>
</evidence>
<feature type="transmembrane region" description="Helical" evidence="7">
    <location>
        <begin position="398"/>
        <end position="422"/>
    </location>
</feature>
<dbReference type="RefSeq" id="WP_207598594.1">
    <property type="nucleotide sequence ID" value="NZ_JAFNJU010000002.1"/>
</dbReference>
<dbReference type="NCBIfam" id="TIGR00786">
    <property type="entry name" value="dctM"/>
    <property type="match status" value="1"/>
</dbReference>
<evidence type="ECO:0000256" key="3">
    <source>
        <dbReference type="ARBA" id="ARBA00022519"/>
    </source>
</evidence>
<evidence type="ECO:0000256" key="4">
    <source>
        <dbReference type="ARBA" id="ARBA00022692"/>
    </source>
</evidence>
<dbReference type="InterPro" id="IPR010656">
    <property type="entry name" value="DctM"/>
</dbReference>
<evidence type="ECO:0000313" key="10">
    <source>
        <dbReference type="Proteomes" id="UP000664218"/>
    </source>
</evidence>
<keyword evidence="4 7" id="KW-0812">Transmembrane</keyword>
<dbReference type="Proteomes" id="UP000664218">
    <property type="component" value="Unassembled WGS sequence"/>
</dbReference>